<dbReference type="GO" id="GO:0003676">
    <property type="term" value="F:nucleic acid binding"/>
    <property type="evidence" value="ECO:0007669"/>
    <property type="project" value="InterPro"/>
</dbReference>
<dbReference type="NCBIfam" id="TIGR00237">
    <property type="entry name" value="xseA"/>
    <property type="match status" value="1"/>
</dbReference>
<evidence type="ECO:0000256" key="3">
    <source>
        <dbReference type="ARBA" id="ARBA00022801"/>
    </source>
</evidence>
<evidence type="ECO:0000256" key="2">
    <source>
        <dbReference type="ARBA" id="ARBA00022722"/>
    </source>
</evidence>
<accession>A0A1H3VGN2</accession>
<protein>
    <recommendedName>
        <fullName evidence="5">Exodeoxyribonuclease 7 large subunit</fullName>
        <ecNumber evidence="5">3.1.11.6</ecNumber>
    </recommendedName>
    <alternativeName>
        <fullName evidence="5">Exodeoxyribonuclease VII large subunit</fullName>
        <shortName evidence="5">Exonuclease VII large subunit</shortName>
    </alternativeName>
</protein>
<feature type="domain" description="Exonuclease VII large subunit C-terminal" evidence="7">
    <location>
        <begin position="122"/>
        <end position="338"/>
    </location>
</feature>
<dbReference type="GO" id="GO:0005737">
    <property type="term" value="C:cytoplasm"/>
    <property type="evidence" value="ECO:0007669"/>
    <property type="project" value="UniProtKB-SubCell"/>
</dbReference>
<organism evidence="9 10">
    <name type="scientific">Selenomonas ruminantium</name>
    <dbReference type="NCBI Taxonomy" id="971"/>
    <lineage>
        <taxon>Bacteria</taxon>
        <taxon>Bacillati</taxon>
        <taxon>Bacillota</taxon>
        <taxon>Negativicutes</taxon>
        <taxon>Selenomonadales</taxon>
        <taxon>Selenomonadaceae</taxon>
        <taxon>Selenomonas</taxon>
    </lineage>
</organism>
<dbReference type="InterPro" id="IPR020579">
    <property type="entry name" value="Exonuc_VII_lsu_C"/>
</dbReference>
<dbReference type="GO" id="GO:0006308">
    <property type="term" value="P:DNA catabolic process"/>
    <property type="evidence" value="ECO:0007669"/>
    <property type="project" value="UniProtKB-UniRule"/>
</dbReference>
<dbReference type="GO" id="GO:0008855">
    <property type="term" value="F:exodeoxyribonuclease VII activity"/>
    <property type="evidence" value="ECO:0007669"/>
    <property type="project" value="UniProtKB-UniRule"/>
</dbReference>
<proteinExistence type="inferred from homology"/>
<reference evidence="9 10" key="1">
    <citation type="submission" date="2016-10" db="EMBL/GenBank/DDBJ databases">
        <authorList>
            <person name="de Groot N.N."/>
        </authorList>
    </citation>
    <scope>NUCLEOTIDE SEQUENCE [LARGE SCALE GENOMIC DNA]</scope>
    <source>
        <strain evidence="9 10">DSM 2872</strain>
    </source>
</reference>
<dbReference type="RefSeq" id="WP_074670295.1">
    <property type="nucleotide sequence ID" value="NZ_FNQG01000002.1"/>
</dbReference>
<evidence type="ECO:0000313" key="9">
    <source>
        <dbReference type="EMBL" id="SDZ73955.1"/>
    </source>
</evidence>
<comment type="similarity">
    <text evidence="5 6">Belongs to the XseA family.</text>
</comment>
<dbReference type="PANTHER" id="PTHR30008:SF0">
    <property type="entry name" value="EXODEOXYRIBONUCLEASE 7 LARGE SUBUNIT"/>
    <property type="match status" value="1"/>
</dbReference>
<evidence type="ECO:0000256" key="1">
    <source>
        <dbReference type="ARBA" id="ARBA00022490"/>
    </source>
</evidence>
<gene>
    <name evidence="5" type="primary">xseA</name>
    <name evidence="9" type="ORF">SAMN05660648_00215</name>
</gene>
<evidence type="ECO:0000313" key="10">
    <source>
        <dbReference type="Proteomes" id="UP000183469"/>
    </source>
</evidence>
<evidence type="ECO:0000256" key="5">
    <source>
        <dbReference type="HAMAP-Rule" id="MF_00378"/>
    </source>
</evidence>
<dbReference type="PANTHER" id="PTHR30008">
    <property type="entry name" value="EXODEOXYRIBONUCLEASE 7 LARGE SUBUNIT"/>
    <property type="match status" value="1"/>
</dbReference>
<evidence type="ECO:0000256" key="4">
    <source>
        <dbReference type="ARBA" id="ARBA00022839"/>
    </source>
</evidence>
<dbReference type="Pfam" id="PF13742">
    <property type="entry name" value="tRNA_anti_2"/>
    <property type="match status" value="1"/>
</dbReference>
<dbReference type="InterPro" id="IPR003753">
    <property type="entry name" value="Exonuc_VII_L"/>
</dbReference>
<dbReference type="Pfam" id="PF02601">
    <property type="entry name" value="Exonuc_VII_L"/>
    <property type="match status" value="1"/>
</dbReference>
<dbReference type="EC" id="3.1.11.6" evidence="5"/>
<comment type="function">
    <text evidence="5">Bidirectionally degrades single-stranded DNA into large acid-insoluble oligonucleotides, which are then degraded further into small acid-soluble oligonucleotides.</text>
</comment>
<keyword evidence="2 5" id="KW-0540">Nuclease</keyword>
<evidence type="ECO:0000256" key="6">
    <source>
        <dbReference type="RuleBase" id="RU004355"/>
    </source>
</evidence>
<keyword evidence="4 5" id="KW-0269">Exonuclease</keyword>
<dbReference type="OrthoDB" id="9802795at2"/>
<evidence type="ECO:0000259" key="8">
    <source>
        <dbReference type="Pfam" id="PF13742"/>
    </source>
</evidence>
<dbReference type="EMBL" id="FNQG01000002">
    <property type="protein sequence ID" value="SDZ73955.1"/>
    <property type="molecule type" value="Genomic_DNA"/>
</dbReference>
<comment type="subunit">
    <text evidence="5">Heterooligomer composed of large and small subunits.</text>
</comment>
<feature type="domain" description="OB-fold nucleic acid binding" evidence="8">
    <location>
        <begin position="5"/>
        <end position="98"/>
    </location>
</feature>
<dbReference type="AlphaFoldDB" id="A0A1H3VGN2"/>
<keyword evidence="1 5" id="KW-0963">Cytoplasm</keyword>
<name>A0A1H3VGN2_SELRU</name>
<sequence>MAVHSVSDVNRYLKDLLAREPLLSGLSVRGEISNFKQYPSGHCYFTLKDANSALKCVMFRSRAQYLRFLPQNGMQVVAGGTISVYERDGVYQLYVDRLMPEGTGDLALAFEQLKKKLSAAGLFDQSRKQPLPAFPKKIGVVTSPAGAVLRDIYRVSKRRWPSVQLVLYPVQVQGEGAAEQIARGIDFFAEEYAVDVIIAGRGGGSMEDLWAFNEEPVVRAIAACPVPLISAVGHETDFTLADFAADVRAATPSQAAELAVPDRAEVKRQVEHLTSQLTRQMRREIDLRRQRLDHVLQSRVMRQPQSMLAERRQRLDFLLAGLQNTAKQELQNKSHGLKLLLNRLAAINPAAVLGRGYGIVTKQDKLVSSINAVEIDDEIQLSLTDGSLKARVLAKTGKGEG</sequence>
<dbReference type="CDD" id="cd04489">
    <property type="entry name" value="ExoVII_LU_OBF"/>
    <property type="match status" value="1"/>
</dbReference>
<dbReference type="GO" id="GO:0009318">
    <property type="term" value="C:exodeoxyribonuclease VII complex"/>
    <property type="evidence" value="ECO:0007669"/>
    <property type="project" value="UniProtKB-UniRule"/>
</dbReference>
<comment type="subcellular location">
    <subcellularLocation>
        <location evidence="5 6">Cytoplasm</location>
    </subcellularLocation>
</comment>
<dbReference type="Proteomes" id="UP000183469">
    <property type="component" value="Unassembled WGS sequence"/>
</dbReference>
<dbReference type="InterPro" id="IPR025824">
    <property type="entry name" value="OB-fold_nuc-bd_dom"/>
</dbReference>
<comment type="catalytic activity">
    <reaction evidence="5 6">
        <text>Exonucleolytic cleavage in either 5'- to 3'- or 3'- to 5'-direction to yield nucleoside 5'-phosphates.</text>
        <dbReference type="EC" id="3.1.11.6"/>
    </reaction>
</comment>
<keyword evidence="3 5" id="KW-0378">Hydrolase</keyword>
<dbReference type="HAMAP" id="MF_00378">
    <property type="entry name" value="Exonuc_7_L"/>
    <property type="match status" value="1"/>
</dbReference>
<evidence type="ECO:0000259" key="7">
    <source>
        <dbReference type="Pfam" id="PF02601"/>
    </source>
</evidence>